<proteinExistence type="predicted"/>
<organism evidence="1">
    <name type="scientific">Oryza barthii</name>
    <dbReference type="NCBI Taxonomy" id="65489"/>
    <lineage>
        <taxon>Eukaryota</taxon>
        <taxon>Viridiplantae</taxon>
        <taxon>Streptophyta</taxon>
        <taxon>Embryophyta</taxon>
        <taxon>Tracheophyta</taxon>
        <taxon>Spermatophyta</taxon>
        <taxon>Magnoliopsida</taxon>
        <taxon>Liliopsida</taxon>
        <taxon>Poales</taxon>
        <taxon>Poaceae</taxon>
        <taxon>BOP clade</taxon>
        <taxon>Oryzoideae</taxon>
        <taxon>Oryzeae</taxon>
        <taxon>Oryzinae</taxon>
        <taxon>Oryza</taxon>
    </lineage>
</organism>
<accession>A0A0D3H131</accession>
<reference evidence="1" key="2">
    <citation type="submission" date="2015-03" db="UniProtKB">
        <authorList>
            <consortium name="EnsemblPlants"/>
        </authorList>
    </citation>
    <scope>IDENTIFICATION</scope>
</reference>
<name>A0A0D3H131_9ORYZ</name>
<dbReference type="AlphaFoldDB" id="A0A0D3H131"/>
<dbReference type="Gramene" id="OBART08G17190.1">
    <property type="protein sequence ID" value="OBART08G17190.1"/>
    <property type="gene ID" value="OBART08G17190"/>
</dbReference>
<dbReference type="PaxDb" id="65489-OBART08G17190.1"/>
<keyword evidence="2" id="KW-1185">Reference proteome</keyword>
<dbReference type="HOGENOM" id="CLU_181070_0_0_1"/>
<dbReference type="Proteomes" id="UP000026960">
    <property type="component" value="Chromosome 8"/>
</dbReference>
<protein>
    <submittedName>
        <fullName evidence="1">Uncharacterized protein</fullName>
    </submittedName>
</protein>
<evidence type="ECO:0000313" key="2">
    <source>
        <dbReference type="Proteomes" id="UP000026960"/>
    </source>
</evidence>
<dbReference type="EnsemblPlants" id="OBART08G17190.1">
    <property type="protein sequence ID" value="OBART08G17190.1"/>
    <property type="gene ID" value="OBART08G17190"/>
</dbReference>
<sequence length="65" mass="7364">MAMKEEMMMFFPSGVRVMLVDDDMKTEMLSFFPDGLHVILVDDGKKAMRTATAMLSTLHYLALGF</sequence>
<reference evidence="1" key="1">
    <citation type="journal article" date="2009" name="Rice">
        <title>De Novo Next Generation Sequencing of Plant Genomes.</title>
        <authorList>
            <person name="Rounsley S."/>
            <person name="Marri P.R."/>
            <person name="Yu Y."/>
            <person name="He R."/>
            <person name="Sisneros N."/>
            <person name="Goicoechea J.L."/>
            <person name="Lee S.J."/>
            <person name="Angelova A."/>
            <person name="Kudrna D."/>
            <person name="Luo M."/>
            <person name="Affourtit J."/>
            <person name="Desany B."/>
            <person name="Knight J."/>
            <person name="Niazi F."/>
            <person name="Egholm M."/>
            <person name="Wing R.A."/>
        </authorList>
    </citation>
    <scope>NUCLEOTIDE SEQUENCE [LARGE SCALE GENOMIC DNA]</scope>
    <source>
        <strain evidence="1">cv. IRGC 105608</strain>
    </source>
</reference>
<evidence type="ECO:0000313" key="1">
    <source>
        <dbReference type="EnsemblPlants" id="OBART08G17190.1"/>
    </source>
</evidence>